<evidence type="ECO:0000259" key="6">
    <source>
        <dbReference type="Pfam" id="PF00884"/>
    </source>
</evidence>
<feature type="domain" description="Sulfatase N-terminal" evidence="6">
    <location>
        <begin position="23"/>
        <end position="365"/>
    </location>
</feature>
<keyword evidence="8" id="KW-1185">Reference proteome</keyword>
<evidence type="ECO:0000313" key="8">
    <source>
        <dbReference type="Proteomes" id="UP000004947"/>
    </source>
</evidence>
<dbReference type="Gene3D" id="2.60.120.200">
    <property type="match status" value="1"/>
</dbReference>
<comment type="similarity">
    <text evidence="1">Belongs to the sulfatase family.</text>
</comment>
<evidence type="ECO:0000256" key="2">
    <source>
        <dbReference type="ARBA" id="ARBA00022729"/>
    </source>
</evidence>
<comment type="caution">
    <text evidence="7">The sequence shown here is derived from an EMBL/GenBank/DDBJ whole genome shotgun (WGS) entry which is preliminary data.</text>
</comment>
<dbReference type="GO" id="GO:0016787">
    <property type="term" value="F:hydrolase activity"/>
    <property type="evidence" value="ECO:0007669"/>
    <property type="project" value="UniProtKB-KW"/>
</dbReference>
<dbReference type="PANTHER" id="PTHR43108:SF6">
    <property type="entry name" value="N-SULPHOGLUCOSAMINE SULPHOHYDROLASE"/>
    <property type="match status" value="1"/>
</dbReference>
<gene>
    <name evidence="7" type="ORF">LNTAR_06809</name>
</gene>
<keyword evidence="2 5" id="KW-0732">Signal</keyword>
<dbReference type="STRING" id="313628.LNTAR_06809"/>
<dbReference type="PROSITE" id="PS00523">
    <property type="entry name" value="SULFATASE_1"/>
    <property type="match status" value="1"/>
</dbReference>
<dbReference type="Proteomes" id="UP000004947">
    <property type="component" value="Unassembled WGS sequence"/>
</dbReference>
<dbReference type="SUPFAM" id="SSF49899">
    <property type="entry name" value="Concanavalin A-like lectins/glucanases"/>
    <property type="match status" value="1"/>
</dbReference>
<dbReference type="RefSeq" id="WP_007279426.1">
    <property type="nucleotide sequence ID" value="NZ_ABCK01000013.1"/>
</dbReference>
<protein>
    <submittedName>
        <fullName evidence="7">Putative N-acetylglucosamine-6-sulfatase</fullName>
    </submittedName>
</protein>
<dbReference type="AlphaFoldDB" id="A6DNI8"/>
<dbReference type="OrthoDB" id="279611at2"/>
<keyword evidence="3" id="KW-0378">Hydrolase</keyword>
<name>A6DNI8_9BACT</name>
<dbReference type="InterPro" id="IPR013320">
    <property type="entry name" value="ConA-like_dom_sf"/>
</dbReference>
<dbReference type="Pfam" id="PF00884">
    <property type="entry name" value="Sulfatase"/>
    <property type="match status" value="1"/>
</dbReference>
<dbReference type="CDD" id="cd16031">
    <property type="entry name" value="G6S_like"/>
    <property type="match status" value="1"/>
</dbReference>
<proteinExistence type="inferred from homology"/>
<reference evidence="7 8" key="1">
    <citation type="journal article" date="2010" name="J. Bacteriol.">
        <title>Genome sequence of Lentisphaera araneosa HTCC2155T, the type species of the order Lentisphaerales in the phylum Lentisphaerae.</title>
        <authorList>
            <person name="Thrash J.C."/>
            <person name="Cho J.C."/>
            <person name="Vergin K.L."/>
            <person name="Morris R.M."/>
            <person name="Giovannoni S.J."/>
        </authorList>
    </citation>
    <scope>NUCLEOTIDE SEQUENCE [LARGE SCALE GENOMIC DNA]</scope>
    <source>
        <strain evidence="7 8">HTCC2155</strain>
    </source>
</reference>
<dbReference type="SUPFAM" id="SSF53649">
    <property type="entry name" value="Alkaline phosphatase-like"/>
    <property type="match status" value="1"/>
</dbReference>
<dbReference type="Gene3D" id="3.40.720.10">
    <property type="entry name" value="Alkaline Phosphatase, subunit A"/>
    <property type="match status" value="1"/>
</dbReference>
<sequence length="705" mass="80705">MMKYLFIILALFANTMLAADKGPNIIFILTDDQKYDAMGFMGHYPFLKTPNIDRIRNEGVHFKNSFVTLSMCAPARAGFLTGTYPQVNGVCTNVEGREFNQNKTPSFPLLLQRAGYETGFFGKWHLDHSNKPRLGFDRWVSFSGQGKYNGNDLNIDGKLVHNPGYITDELTDYALDFIDKNSDKPFCVYLSHKAVHQPFTPAKRHSSLYKGETVPKKESFFDNLKDKPKWQRVNLPPEKLYRLRYNNTHETPAVKTPRPYTKENGSHPHTKDYLRAIAAVDEGIGKIYALLENKKILDNTVIIFAGDNGYLLGEHQRGDKRVHYNESMRIPLIMRYPAKIPADSTLDQMVLNIDVAPTILDIAGVKAPEIMQGESCMPLFDKSKKTPWRDAYLFTYWRDLIPTLPRIVAVRTDRYVYTTYPDIDDVNELYDLENDPHEMRNLATSPEHAEIVKAMEQKIEELKKETKYKKIVPRPRPEPQWGVQEGLICDLEFKQGLNSKDQSVIANKVKINNGQIVDGLNAKALRFGDDTSVSFSWHKEVTPDKGSYVIETLVRPSSDGVICAQGNDYRGLMLFIEDGCPGLMMKEYKFRMQFIDAQKSFMNQWVHLVAHVEQYHNKISFWVNGKRIAKEQMMWPIHGVHKGIGGLTLGADPSGKIDPKEISPLKFHGDMQYFKIYRQKDLSSIVAKAQKLALNYQNGKERIQK</sequence>
<dbReference type="InterPro" id="IPR000917">
    <property type="entry name" value="Sulfatase_N"/>
</dbReference>
<evidence type="ECO:0000313" key="7">
    <source>
        <dbReference type="EMBL" id="EDM26936.1"/>
    </source>
</evidence>
<evidence type="ECO:0000256" key="5">
    <source>
        <dbReference type="SAM" id="SignalP"/>
    </source>
</evidence>
<evidence type="ECO:0000256" key="3">
    <source>
        <dbReference type="ARBA" id="ARBA00022801"/>
    </source>
</evidence>
<dbReference type="InterPro" id="IPR024607">
    <property type="entry name" value="Sulfatase_CS"/>
</dbReference>
<evidence type="ECO:0000256" key="1">
    <source>
        <dbReference type="ARBA" id="ARBA00008779"/>
    </source>
</evidence>
<dbReference type="InterPro" id="IPR017850">
    <property type="entry name" value="Alkaline_phosphatase_core_sf"/>
</dbReference>
<feature type="chain" id="PRO_5002694582" evidence="5">
    <location>
        <begin position="19"/>
        <end position="705"/>
    </location>
</feature>
<dbReference type="EMBL" id="ABCK01000013">
    <property type="protein sequence ID" value="EDM26936.1"/>
    <property type="molecule type" value="Genomic_DNA"/>
</dbReference>
<evidence type="ECO:0000256" key="4">
    <source>
        <dbReference type="ARBA" id="ARBA00023180"/>
    </source>
</evidence>
<feature type="signal peptide" evidence="5">
    <location>
        <begin position="1"/>
        <end position="18"/>
    </location>
</feature>
<organism evidence="7 8">
    <name type="scientific">Lentisphaera araneosa HTCC2155</name>
    <dbReference type="NCBI Taxonomy" id="313628"/>
    <lineage>
        <taxon>Bacteria</taxon>
        <taxon>Pseudomonadati</taxon>
        <taxon>Lentisphaerota</taxon>
        <taxon>Lentisphaeria</taxon>
        <taxon>Lentisphaerales</taxon>
        <taxon>Lentisphaeraceae</taxon>
        <taxon>Lentisphaera</taxon>
    </lineage>
</organism>
<accession>A6DNI8</accession>
<dbReference type="eggNOG" id="COG3119">
    <property type="taxonomic scope" value="Bacteria"/>
</dbReference>
<dbReference type="PANTHER" id="PTHR43108">
    <property type="entry name" value="N-ACETYLGLUCOSAMINE-6-SULFATASE FAMILY MEMBER"/>
    <property type="match status" value="1"/>
</dbReference>
<keyword evidence="4" id="KW-0325">Glycoprotein</keyword>